<reference evidence="1 2" key="1">
    <citation type="submission" date="2013-04" db="EMBL/GenBank/DDBJ databases">
        <authorList>
            <person name="Harkins D.M."/>
            <person name="Durkin A.S."/>
            <person name="Brinkac L.M."/>
            <person name="Haft D.H."/>
            <person name="Selengut J.D."/>
            <person name="Sanka R."/>
            <person name="DePew J."/>
            <person name="Purushe J."/>
            <person name="Hartskeerl R.A."/>
            <person name="Ahmed A."/>
            <person name="van der Linden H."/>
            <person name="Goris M.G.A."/>
            <person name="Vinetz J.M."/>
            <person name="Sutton G.G."/>
            <person name="Nierman W.C."/>
            <person name="Fouts D.E."/>
        </authorList>
    </citation>
    <scope>NUCLEOTIDE SEQUENCE [LARGE SCALE GENOMIC DNA]</scope>
    <source>
        <strain evidence="1 2">Sao Paulo</strain>
    </source>
</reference>
<keyword evidence="1" id="KW-0560">Oxidoreductase</keyword>
<evidence type="ECO:0000313" key="2">
    <source>
        <dbReference type="Proteomes" id="UP000013996"/>
    </source>
</evidence>
<keyword evidence="1" id="KW-0223">Dioxygenase</keyword>
<dbReference type="OrthoDB" id="324927at2"/>
<dbReference type="GO" id="GO:0016706">
    <property type="term" value="F:2-oxoglutarate-dependent dioxygenase activity"/>
    <property type="evidence" value="ECO:0007669"/>
    <property type="project" value="UniProtKB-ARBA"/>
</dbReference>
<dbReference type="Gene3D" id="2.60.120.620">
    <property type="entry name" value="q2cbj1_9rhob like domain"/>
    <property type="match status" value="1"/>
</dbReference>
<evidence type="ECO:0000313" key="1">
    <source>
        <dbReference type="EMBL" id="EOQ88099.1"/>
    </source>
</evidence>
<comment type="caution">
    <text evidence="1">The sequence shown here is derived from an EMBL/GenBank/DDBJ whole genome shotgun (WGS) entry which is preliminary data.</text>
</comment>
<dbReference type="AlphaFoldDB" id="A0A5E8HA63"/>
<dbReference type="RefSeq" id="WP_015678122.1">
    <property type="nucleotide sequence ID" value="NZ_AOGX02000024.1"/>
</dbReference>
<name>A0A5E8HA63_9LEPT</name>
<organism evidence="1 2">
    <name type="scientific">Leptospira yanagawae serovar Saopaulo str. Sao Paulo = ATCC 700523</name>
    <dbReference type="NCBI Taxonomy" id="1249483"/>
    <lineage>
        <taxon>Bacteria</taxon>
        <taxon>Pseudomonadati</taxon>
        <taxon>Spirochaetota</taxon>
        <taxon>Spirochaetia</taxon>
        <taxon>Leptospirales</taxon>
        <taxon>Leptospiraceae</taxon>
        <taxon>Leptospira</taxon>
    </lineage>
</organism>
<dbReference type="EMBL" id="AOGX02000024">
    <property type="protein sequence ID" value="EOQ88099.1"/>
    <property type="molecule type" value="Genomic_DNA"/>
</dbReference>
<sequence length="352" mass="40626">MKFIKFTIGIVLRLIKTDRFYINDILNVIRGFIVVNREMRTPLESFHSMISLFCQTGGRSNQVIHKIVTMFSSKVKLNGFDGIVPLKSKMELENVIKQLNEKGYVVFENVLSEEICDYLYKFGTTTESSARPLYSGKGMVAKKTIIDFNNLIGIHYDFDEEKLINDPVVQSLMVDNSLIAIAQEYLNCAPVSNVTGMWWQTDFDKNPNDEAATMWHFDMDHVRWIKYFFYITDVNTNNGPHCFVEGSHKPGRIPKNLLKRGYARISDEEIADSFSKDLIKEFNGKRGTLIIEDTIGLHKGKHVVDGSRLLLQLTFSDHLFGGNYPERKFTKFADSKVEEFIHKNPKIYKKYK</sequence>
<proteinExistence type="predicted"/>
<accession>A0A5E8HA63</accession>
<dbReference type="SUPFAM" id="SSF51197">
    <property type="entry name" value="Clavaminate synthase-like"/>
    <property type="match status" value="1"/>
</dbReference>
<dbReference type="InterPro" id="IPR008775">
    <property type="entry name" value="Phytyl_CoA_dOase-like"/>
</dbReference>
<dbReference type="STRING" id="1249483.LEP1GSC202_3358"/>
<dbReference type="Proteomes" id="UP000013996">
    <property type="component" value="Unassembled WGS sequence"/>
</dbReference>
<dbReference type="Pfam" id="PF05721">
    <property type="entry name" value="PhyH"/>
    <property type="match status" value="1"/>
</dbReference>
<gene>
    <name evidence="1" type="ORF">LEP1GSC202_3358</name>
</gene>
<protein>
    <submittedName>
        <fullName evidence="1">Phytanoyl-CoA dioxygenase PhyH</fullName>
    </submittedName>
</protein>